<feature type="non-terminal residue" evidence="2">
    <location>
        <position position="1"/>
    </location>
</feature>
<organism evidence="2">
    <name type="scientific">Graphocephala atropunctata</name>
    <dbReference type="NCBI Taxonomy" id="36148"/>
    <lineage>
        <taxon>Eukaryota</taxon>
        <taxon>Metazoa</taxon>
        <taxon>Ecdysozoa</taxon>
        <taxon>Arthropoda</taxon>
        <taxon>Hexapoda</taxon>
        <taxon>Insecta</taxon>
        <taxon>Pterygota</taxon>
        <taxon>Neoptera</taxon>
        <taxon>Paraneoptera</taxon>
        <taxon>Hemiptera</taxon>
        <taxon>Auchenorrhyncha</taxon>
        <taxon>Membracoidea</taxon>
        <taxon>Cicadellidae</taxon>
        <taxon>Cicadellinae</taxon>
        <taxon>Cicadellini</taxon>
        <taxon>Graphocephala</taxon>
    </lineage>
</organism>
<feature type="region of interest" description="Disordered" evidence="1">
    <location>
        <begin position="63"/>
        <end position="122"/>
    </location>
</feature>
<evidence type="ECO:0000313" key="2">
    <source>
        <dbReference type="EMBL" id="JAT39009.1"/>
    </source>
</evidence>
<accession>A0A1B6MSZ3</accession>
<gene>
    <name evidence="2" type="ORF">g.961</name>
</gene>
<evidence type="ECO:0000256" key="1">
    <source>
        <dbReference type="SAM" id="MobiDB-lite"/>
    </source>
</evidence>
<sequence>FPPSQNNKFKPNRALMYATKVRPNINSPTDFPSIMSSHSNSHHTVKTSNLFEPLEVTDECEHETTSWSTYNYRKPRNVKSSNNKNYNYRSKVYASHQANLSRPSPKTVQTQVTEKPPPNREQVKQVYEDAKIKAYFERLMQQASVVNPDPTE</sequence>
<feature type="compositionally biased region" description="Low complexity" evidence="1">
    <location>
        <begin position="78"/>
        <end position="93"/>
    </location>
</feature>
<reference evidence="2" key="1">
    <citation type="submission" date="2015-11" db="EMBL/GenBank/DDBJ databases">
        <title>De novo transcriptome assembly of four potential Pierce s Disease insect vectors from Arizona vineyards.</title>
        <authorList>
            <person name="Tassone E.E."/>
        </authorList>
    </citation>
    <scope>NUCLEOTIDE SEQUENCE</scope>
</reference>
<proteinExistence type="predicted"/>
<dbReference type="EMBL" id="GEBQ01000968">
    <property type="protein sequence ID" value="JAT39009.1"/>
    <property type="molecule type" value="Transcribed_RNA"/>
</dbReference>
<feature type="non-terminal residue" evidence="2">
    <location>
        <position position="152"/>
    </location>
</feature>
<feature type="compositionally biased region" description="Polar residues" evidence="1">
    <location>
        <begin position="96"/>
        <end position="113"/>
    </location>
</feature>
<protein>
    <submittedName>
        <fullName evidence="2">Uncharacterized protein</fullName>
    </submittedName>
</protein>
<name>A0A1B6MSZ3_9HEMI</name>
<dbReference type="AlphaFoldDB" id="A0A1B6MSZ3"/>